<dbReference type="InterPro" id="IPR051912">
    <property type="entry name" value="Alkylbase_DNA_Glycosylase/TA"/>
</dbReference>
<accession>A0A1E2RVE9</accession>
<evidence type="ECO:0000259" key="5">
    <source>
        <dbReference type="SMART" id="SM00478"/>
    </source>
</evidence>
<dbReference type="EC" id="3.2.2.21" evidence="2"/>
<dbReference type="GO" id="GO:0006307">
    <property type="term" value="P:DNA alkylation repair"/>
    <property type="evidence" value="ECO:0007669"/>
    <property type="project" value="TreeGrafter"/>
</dbReference>
<reference evidence="6 7" key="1">
    <citation type="submission" date="2016-07" db="EMBL/GenBank/DDBJ databases">
        <title>Draft genome sequence of Methyloligella halotolerans C2T (VKM B-2706T=CCUG 61687T=DSM 25045T), a halotolerant polyhydroxybutyrate accumulating methylotroph.</title>
        <authorList>
            <person name="Vasilenko O.V."/>
            <person name="Doronina N.V."/>
            <person name="Poroshina M.N."/>
            <person name="Tarlachkov S.V."/>
            <person name="Trotsenko Y.A."/>
        </authorList>
    </citation>
    <scope>NUCLEOTIDE SEQUENCE [LARGE SCALE GENOMIC DNA]</scope>
    <source>
        <strain evidence="6 7">VKM B-2706</strain>
    </source>
</reference>
<dbReference type="Pfam" id="PF00730">
    <property type="entry name" value="HhH-GPD"/>
    <property type="match status" value="1"/>
</dbReference>
<dbReference type="Gene3D" id="1.10.340.30">
    <property type="entry name" value="Hypothetical protein, domain 2"/>
    <property type="match status" value="1"/>
</dbReference>
<dbReference type="GO" id="GO:0008725">
    <property type="term" value="F:DNA-3-methyladenine glycosylase activity"/>
    <property type="evidence" value="ECO:0007669"/>
    <property type="project" value="TreeGrafter"/>
</dbReference>
<dbReference type="RefSeq" id="WP_069096101.1">
    <property type="nucleotide sequence ID" value="NZ_MASI01000010.1"/>
</dbReference>
<dbReference type="EMBL" id="MASI01000010">
    <property type="protein sequence ID" value="ODA66105.1"/>
    <property type="molecule type" value="Genomic_DNA"/>
</dbReference>
<keyword evidence="6" id="KW-0326">Glycosidase</keyword>
<proteinExistence type="predicted"/>
<keyword evidence="7" id="KW-1185">Reference proteome</keyword>
<dbReference type="OrthoDB" id="9785929at2"/>
<name>A0A1E2RVE9_9HYPH</name>
<sequence>MRIIETETDIEEGTAALTAACRHLAKVHVETGAPPLRRRPDGFRGLAQIIVGQQLSIASADAIWRRLETAIRPFDAAAFLRVDTETLRTCGLSAGKVATLRGLSNAVVRGEIDLESLRDKDDAALYEALTALKGIGPWTADIYMMFCLGHADAWSPGDLALQYAVMDALGLEKRPSAADMSIIGEAWRPWRGVAARLLWSYYALRRKKAA</sequence>
<keyword evidence="4" id="KW-0234">DNA repair</keyword>
<dbReference type="GO" id="GO:0043916">
    <property type="term" value="F:DNA-7-methylguanine glycosylase activity"/>
    <property type="evidence" value="ECO:0007669"/>
    <property type="project" value="TreeGrafter"/>
</dbReference>
<comment type="catalytic activity">
    <reaction evidence="1">
        <text>Hydrolysis of alkylated DNA, releasing 3-methyladenine, 3-methylguanine, 7-methylguanine and 7-methyladenine.</text>
        <dbReference type="EC" id="3.2.2.21"/>
    </reaction>
</comment>
<dbReference type="Gene3D" id="1.10.1670.40">
    <property type="match status" value="1"/>
</dbReference>
<dbReference type="PATRIC" id="fig|1177755.3.peg.2982"/>
<evidence type="ECO:0000313" key="7">
    <source>
        <dbReference type="Proteomes" id="UP000095087"/>
    </source>
</evidence>
<keyword evidence="3" id="KW-0227">DNA damage</keyword>
<dbReference type="InterPro" id="IPR003265">
    <property type="entry name" value="HhH-GPD_domain"/>
</dbReference>
<evidence type="ECO:0000256" key="1">
    <source>
        <dbReference type="ARBA" id="ARBA00000086"/>
    </source>
</evidence>
<dbReference type="GO" id="GO:0006285">
    <property type="term" value="P:base-excision repair, AP site formation"/>
    <property type="evidence" value="ECO:0007669"/>
    <property type="project" value="TreeGrafter"/>
</dbReference>
<organism evidence="6 7">
    <name type="scientific">Methyloligella halotolerans</name>
    <dbReference type="NCBI Taxonomy" id="1177755"/>
    <lineage>
        <taxon>Bacteria</taxon>
        <taxon>Pseudomonadati</taxon>
        <taxon>Pseudomonadota</taxon>
        <taxon>Alphaproteobacteria</taxon>
        <taxon>Hyphomicrobiales</taxon>
        <taxon>Hyphomicrobiaceae</taxon>
        <taxon>Methyloligella</taxon>
    </lineage>
</organism>
<dbReference type="Proteomes" id="UP000095087">
    <property type="component" value="Unassembled WGS sequence"/>
</dbReference>
<dbReference type="STRING" id="1177755.A7A08_02958"/>
<comment type="caution">
    <text evidence="6">The sequence shown here is derived from an EMBL/GenBank/DDBJ whole genome shotgun (WGS) entry which is preliminary data.</text>
</comment>
<evidence type="ECO:0000256" key="4">
    <source>
        <dbReference type="ARBA" id="ARBA00023204"/>
    </source>
</evidence>
<dbReference type="SUPFAM" id="SSF48150">
    <property type="entry name" value="DNA-glycosylase"/>
    <property type="match status" value="1"/>
</dbReference>
<dbReference type="PANTHER" id="PTHR43003">
    <property type="entry name" value="DNA-3-METHYLADENINE GLYCOSYLASE"/>
    <property type="match status" value="1"/>
</dbReference>
<evidence type="ECO:0000256" key="3">
    <source>
        <dbReference type="ARBA" id="ARBA00022763"/>
    </source>
</evidence>
<dbReference type="CDD" id="cd00056">
    <property type="entry name" value="ENDO3c"/>
    <property type="match status" value="1"/>
</dbReference>
<dbReference type="AlphaFoldDB" id="A0A1E2RVE9"/>
<dbReference type="SMART" id="SM00478">
    <property type="entry name" value="ENDO3c"/>
    <property type="match status" value="1"/>
</dbReference>
<dbReference type="InterPro" id="IPR011257">
    <property type="entry name" value="DNA_glycosylase"/>
</dbReference>
<evidence type="ECO:0000256" key="2">
    <source>
        <dbReference type="ARBA" id="ARBA00012000"/>
    </source>
</evidence>
<feature type="domain" description="HhH-GPD" evidence="5">
    <location>
        <begin position="51"/>
        <end position="204"/>
    </location>
</feature>
<dbReference type="GO" id="GO:0032993">
    <property type="term" value="C:protein-DNA complex"/>
    <property type="evidence" value="ECO:0007669"/>
    <property type="project" value="TreeGrafter"/>
</dbReference>
<dbReference type="GO" id="GO:0005737">
    <property type="term" value="C:cytoplasm"/>
    <property type="evidence" value="ECO:0007669"/>
    <property type="project" value="TreeGrafter"/>
</dbReference>
<dbReference type="PANTHER" id="PTHR43003:SF13">
    <property type="entry name" value="DNA-3-METHYLADENINE GLYCOSYLASE 2"/>
    <property type="match status" value="1"/>
</dbReference>
<evidence type="ECO:0000313" key="6">
    <source>
        <dbReference type="EMBL" id="ODA66105.1"/>
    </source>
</evidence>
<gene>
    <name evidence="6" type="ORF">A7A08_02958</name>
</gene>
<dbReference type="GO" id="GO:0032131">
    <property type="term" value="F:alkylated DNA binding"/>
    <property type="evidence" value="ECO:0007669"/>
    <property type="project" value="TreeGrafter"/>
</dbReference>
<keyword evidence="6" id="KW-0378">Hydrolase</keyword>
<protein>
    <recommendedName>
        <fullName evidence="2">DNA-3-methyladenine glycosylase II</fullName>
        <ecNumber evidence="2">3.2.2.21</ecNumber>
    </recommendedName>
</protein>